<comment type="caution">
    <text evidence="1">The sequence shown here is derived from an EMBL/GenBank/DDBJ whole genome shotgun (WGS) entry which is preliminary data.</text>
</comment>
<dbReference type="InterPro" id="IPR027417">
    <property type="entry name" value="P-loop_NTPase"/>
</dbReference>
<dbReference type="AlphaFoldDB" id="A0AAD2FWR9"/>
<sequence>MCKIVLKLHNERKKNTATVSLPVVDIDKAKRAFQIPFRDNNLTDSFWNHLSSQEDLYEKIEAKYFPFFAILQSSGYGKSRLLMELRQQGHGKARRVVYISFASKQAYPTNNVTMQADLAQKEAKIVESAFVNLFRSAVESVEEATSFELKDSVVTQSPTKRTRTQAESNGSVLIVIDEASELLQRLTNDDISFFRCMRKAMVEYKRLDASYKPTADDDAREPMSTYLLHHTLGLPWNSCEKLLGMSCEECHQPVNLFSMGRPLWKAYLSNEGGSTSFLLDLATKKLLLDSKITESKDLNASQILALFACRVCLTISPISMVASTLVSSHMGTAVKLSESREDLVVSYPSEPILSIAAKPYYLEGYDVKTDTTSGIGFLHKGLPTLKQYFLSGAVPKGHRGEFIVRLLNILAMDRAMVRTKTESKVSASEGSEDQHRPAVVEVKLRTFLSEFVRGTDQKQSQDLFQASAFDGVVCFTHFVYLSRSKGSDKLITPDLLRCAYRRTAAIVVDDGRKGIDWLIPVRLGSDKFTALAGQDKNRIGDSLHTLQPLSNDATHHKMTPLYFLTEAEQEEFRRAEVSFDWPAVVFAIGGNEMESGLAQSGDMALRSGISNEVRAPCVIFTGLGYTKLMDDDCNTLLTELRDFVIDVPEHYRQNSPLTFFGDRYCSTVSEAMSVDEAEES</sequence>
<keyword evidence="2" id="KW-1185">Reference proteome</keyword>
<dbReference type="PANTHER" id="PTHR33266">
    <property type="entry name" value="CHROMOSOME 15, WHOLE GENOME SHOTGUN SEQUENCE"/>
    <property type="match status" value="1"/>
</dbReference>
<name>A0AAD2FWR9_9STRA</name>
<dbReference type="PANTHER" id="PTHR33266:SF1">
    <property type="entry name" value="F-BOX DOMAIN-CONTAINING PROTEIN"/>
    <property type="match status" value="1"/>
</dbReference>
<proteinExistence type="predicted"/>
<dbReference type="Proteomes" id="UP001295423">
    <property type="component" value="Unassembled WGS sequence"/>
</dbReference>
<dbReference type="EMBL" id="CAKOGP040001875">
    <property type="protein sequence ID" value="CAJ1955023.1"/>
    <property type="molecule type" value="Genomic_DNA"/>
</dbReference>
<organism evidence="1 2">
    <name type="scientific">Cylindrotheca closterium</name>
    <dbReference type="NCBI Taxonomy" id="2856"/>
    <lineage>
        <taxon>Eukaryota</taxon>
        <taxon>Sar</taxon>
        <taxon>Stramenopiles</taxon>
        <taxon>Ochrophyta</taxon>
        <taxon>Bacillariophyta</taxon>
        <taxon>Bacillariophyceae</taxon>
        <taxon>Bacillariophycidae</taxon>
        <taxon>Bacillariales</taxon>
        <taxon>Bacillariaceae</taxon>
        <taxon>Cylindrotheca</taxon>
    </lineage>
</organism>
<reference evidence="1" key="1">
    <citation type="submission" date="2023-08" db="EMBL/GenBank/DDBJ databases">
        <authorList>
            <person name="Audoor S."/>
            <person name="Bilcke G."/>
        </authorList>
    </citation>
    <scope>NUCLEOTIDE SEQUENCE</scope>
</reference>
<evidence type="ECO:0000313" key="2">
    <source>
        <dbReference type="Proteomes" id="UP001295423"/>
    </source>
</evidence>
<accession>A0AAD2FWR9</accession>
<protein>
    <submittedName>
        <fullName evidence="1">Uncharacterized protein</fullName>
    </submittedName>
</protein>
<evidence type="ECO:0000313" key="1">
    <source>
        <dbReference type="EMBL" id="CAJ1955023.1"/>
    </source>
</evidence>
<dbReference type="Gene3D" id="3.40.50.300">
    <property type="entry name" value="P-loop containing nucleotide triphosphate hydrolases"/>
    <property type="match status" value="1"/>
</dbReference>
<gene>
    <name evidence="1" type="ORF">CYCCA115_LOCUS15549</name>
</gene>